<dbReference type="AlphaFoldDB" id="A0A8D8ZNR2"/>
<protein>
    <submittedName>
        <fullName evidence="2">Uncharacterized protein</fullName>
    </submittedName>
</protein>
<feature type="transmembrane region" description="Helical" evidence="1">
    <location>
        <begin position="46"/>
        <end position="71"/>
    </location>
</feature>
<name>A0A8D8ZNR2_9HEMI</name>
<keyword evidence="1" id="KW-0472">Membrane</keyword>
<sequence>MYSKRNFNFNFIYLISSHPSYFSQIILFLLPFPLFLFRLDYLSVSYLLLIFSIIIKVHFYLIFIFCLHISYRPSCLLFSDYSLSSSISCRSLLSRLSSNSLPSSSLSLSRVTSVSYLSSILASFLLFSDHSLIFLYLYFSSV</sequence>
<evidence type="ECO:0000256" key="1">
    <source>
        <dbReference type="SAM" id="Phobius"/>
    </source>
</evidence>
<keyword evidence="1" id="KW-0812">Transmembrane</keyword>
<evidence type="ECO:0000313" key="2">
    <source>
        <dbReference type="EMBL" id="CAG6750429.1"/>
    </source>
</evidence>
<proteinExistence type="predicted"/>
<accession>A0A8D8ZNR2</accession>
<feature type="transmembrane region" description="Helical" evidence="1">
    <location>
        <begin position="116"/>
        <end position="139"/>
    </location>
</feature>
<dbReference type="EMBL" id="HBUF01526615">
    <property type="protein sequence ID" value="CAG6750429.1"/>
    <property type="molecule type" value="Transcribed_RNA"/>
</dbReference>
<organism evidence="2">
    <name type="scientific">Cacopsylla melanoneura</name>
    <dbReference type="NCBI Taxonomy" id="428564"/>
    <lineage>
        <taxon>Eukaryota</taxon>
        <taxon>Metazoa</taxon>
        <taxon>Ecdysozoa</taxon>
        <taxon>Arthropoda</taxon>
        <taxon>Hexapoda</taxon>
        <taxon>Insecta</taxon>
        <taxon>Pterygota</taxon>
        <taxon>Neoptera</taxon>
        <taxon>Paraneoptera</taxon>
        <taxon>Hemiptera</taxon>
        <taxon>Sternorrhyncha</taxon>
        <taxon>Psylloidea</taxon>
        <taxon>Psyllidae</taxon>
        <taxon>Psyllinae</taxon>
        <taxon>Cacopsylla</taxon>
    </lineage>
</organism>
<reference evidence="2" key="1">
    <citation type="submission" date="2021-05" db="EMBL/GenBank/DDBJ databases">
        <authorList>
            <person name="Alioto T."/>
            <person name="Alioto T."/>
            <person name="Gomez Garrido J."/>
        </authorList>
    </citation>
    <scope>NUCLEOTIDE SEQUENCE</scope>
</reference>
<keyword evidence="1" id="KW-1133">Transmembrane helix</keyword>